<evidence type="ECO:0000313" key="2">
    <source>
        <dbReference type="Proteomes" id="UP001630127"/>
    </source>
</evidence>
<feature type="non-terminal residue" evidence="1">
    <location>
        <position position="1"/>
    </location>
</feature>
<evidence type="ECO:0000313" key="1">
    <source>
        <dbReference type="EMBL" id="KAL3519925.1"/>
    </source>
</evidence>
<protein>
    <submittedName>
        <fullName evidence="1">Uncharacterized protein</fullName>
    </submittedName>
</protein>
<name>A0ABD2ZNK9_9GENT</name>
<dbReference type="EMBL" id="JBJUIK010000008">
    <property type="protein sequence ID" value="KAL3519925.1"/>
    <property type="molecule type" value="Genomic_DNA"/>
</dbReference>
<dbReference type="AlphaFoldDB" id="A0ABD2ZNK9"/>
<organism evidence="1 2">
    <name type="scientific">Cinchona calisaya</name>
    <dbReference type="NCBI Taxonomy" id="153742"/>
    <lineage>
        <taxon>Eukaryota</taxon>
        <taxon>Viridiplantae</taxon>
        <taxon>Streptophyta</taxon>
        <taxon>Embryophyta</taxon>
        <taxon>Tracheophyta</taxon>
        <taxon>Spermatophyta</taxon>
        <taxon>Magnoliopsida</taxon>
        <taxon>eudicotyledons</taxon>
        <taxon>Gunneridae</taxon>
        <taxon>Pentapetalae</taxon>
        <taxon>asterids</taxon>
        <taxon>lamiids</taxon>
        <taxon>Gentianales</taxon>
        <taxon>Rubiaceae</taxon>
        <taxon>Cinchonoideae</taxon>
        <taxon>Cinchoneae</taxon>
        <taxon>Cinchona</taxon>
    </lineage>
</organism>
<sequence length="92" mass="10736">EKLDNEEIKRVWIRVEEEAEKPDDGVAKGLKQEEQVAVRVEHGLEEEGKMELELLSSSQATCRLKLLCKEIKVFLQFIEEEAYAVGREKYDR</sequence>
<accession>A0ABD2ZNK9</accession>
<proteinExistence type="predicted"/>
<reference evidence="1 2" key="1">
    <citation type="submission" date="2024-11" db="EMBL/GenBank/DDBJ databases">
        <title>A near-complete genome assembly of Cinchona calisaya.</title>
        <authorList>
            <person name="Lian D.C."/>
            <person name="Zhao X.W."/>
            <person name="Wei L."/>
        </authorList>
    </citation>
    <scope>NUCLEOTIDE SEQUENCE [LARGE SCALE GENOMIC DNA]</scope>
    <source>
        <tissue evidence="1">Nenye</tissue>
    </source>
</reference>
<dbReference type="Proteomes" id="UP001630127">
    <property type="component" value="Unassembled WGS sequence"/>
</dbReference>
<gene>
    <name evidence="1" type="ORF">ACH5RR_018074</name>
</gene>
<comment type="caution">
    <text evidence="1">The sequence shown here is derived from an EMBL/GenBank/DDBJ whole genome shotgun (WGS) entry which is preliminary data.</text>
</comment>
<keyword evidence="2" id="KW-1185">Reference proteome</keyword>